<dbReference type="Pfam" id="PF01381">
    <property type="entry name" value="HTH_3"/>
    <property type="match status" value="1"/>
</dbReference>
<dbReference type="PANTHER" id="PTHR46558:SF4">
    <property type="entry name" value="DNA-BIDING PHAGE PROTEIN"/>
    <property type="match status" value="1"/>
</dbReference>
<dbReference type="GO" id="GO:0003677">
    <property type="term" value="F:DNA binding"/>
    <property type="evidence" value="ECO:0007669"/>
    <property type="project" value="UniProtKB-KW"/>
</dbReference>
<dbReference type="AlphaFoldDB" id="A0A3E3DX26"/>
<dbReference type="InterPro" id="IPR010982">
    <property type="entry name" value="Lambda_DNA-bd_dom_sf"/>
</dbReference>
<dbReference type="Proteomes" id="UP000261212">
    <property type="component" value="Unassembled WGS sequence"/>
</dbReference>
<name>A0A3E3DX26_9FIRM</name>
<feature type="domain" description="HTH cro/C1-type" evidence="2">
    <location>
        <begin position="13"/>
        <end position="67"/>
    </location>
</feature>
<dbReference type="InterPro" id="IPR001387">
    <property type="entry name" value="Cro/C1-type_HTH"/>
</dbReference>
<dbReference type="EMBL" id="QUSM01000004">
    <property type="protein sequence ID" value="RGD73803.1"/>
    <property type="molecule type" value="Genomic_DNA"/>
</dbReference>
<protein>
    <submittedName>
        <fullName evidence="3">XRE family transcriptional regulator</fullName>
    </submittedName>
</protein>
<dbReference type="SMART" id="SM00530">
    <property type="entry name" value="HTH_XRE"/>
    <property type="match status" value="1"/>
</dbReference>
<dbReference type="SUPFAM" id="SSF47413">
    <property type="entry name" value="lambda repressor-like DNA-binding domains"/>
    <property type="match status" value="1"/>
</dbReference>
<dbReference type="CDD" id="cd00093">
    <property type="entry name" value="HTH_XRE"/>
    <property type="match status" value="1"/>
</dbReference>
<evidence type="ECO:0000259" key="2">
    <source>
        <dbReference type="PROSITE" id="PS50943"/>
    </source>
</evidence>
<sequence length="125" mass="14569">MIKINYENLGKQIKKYRKQKKYSQSDLAEKIDKSVQHISKIERGISKASLQTLVDITNALDISMDELLNMSVKKSSDNFLNKDFINIFSDCSLKERTFLMENLLFFKSQLKKIKNTDNENSINQI</sequence>
<reference evidence="3 4" key="1">
    <citation type="submission" date="2018-08" db="EMBL/GenBank/DDBJ databases">
        <title>A genome reference for cultivated species of the human gut microbiota.</title>
        <authorList>
            <person name="Zou Y."/>
            <person name="Xue W."/>
            <person name="Luo G."/>
        </authorList>
    </citation>
    <scope>NUCLEOTIDE SEQUENCE [LARGE SCALE GENOMIC DNA]</scope>
    <source>
        <strain evidence="3 4">AM25-6</strain>
    </source>
</reference>
<gene>
    <name evidence="3" type="ORF">DW687_08460</name>
</gene>
<dbReference type="RefSeq" id="WP_117532421.1">
    <property type="nucleotide sequence ID" value="NZ_QUSM01000004.1"/>
</dbReference>
<evidence type="ECO:0000313" key="3">
    <source>
        <dbReference type="EMBL" id="RGD73803.1"/>
    </source>
</evidence>
<dbReference type="Gene3D" id="1.10.260.40">
    <property type="entry name" value="lambda repressor-like DNA-binding domains"/>
    <property type="match status" value="1"/>
</dbReference>
<accession>A0A3E3DX26</accession>
<dbReference type="PROSITE" id="PS50943">
    <property type="entry name" value="HTH_CROC1"/>
    <property type="match status" value="1"/>
</dbReference>
<organism evidence="3 4">
    <name type="scientific">Anaerofustis stercorihominis</name>
    <dbReference type="NCBI Taxonomy" id="214853"/>
    <lineage>
        <taxon>Bacteria</taxon>
        <taxon>Bacillati</taxon>
        <taxon>Bacillota</taxon>
        <taxon>Clostridia</taxon>
        <taxon>Eubacteriales</taxon>
        <taxon>Eubacteriaceae</taxon>
        <taxon>Anaerofustis</taxon>
    </lineage>
</organism>
<keyword evidence="1" id="KW-0238">DNA-binding</keyword>
<evidence type="ECO:0000313" key="4">
    <source>
        <dbReference type="Proteomes" id="UP000261212"/>
    </source>
</evidence>
<comment type="caution">
    <text evidence="3">The sequence shown here is derived from an EMBL/GenBank/DDBJ whole genome shotgun (WGS) entry which is preliminary data.</text>
</comment>
<evidence type="ECO:0000256" key="1">
    <source>
        <dbReference type="ARBA" id="ARBA00023125"/>
    </source>
</evidence>
<dbReference type="PANTHER" id="PTHR46558">
    <property type="entry name" value="TRACRIPTIONAL REGULATORY PROTEIN-RELATED-RELATED"/>
    <property type="match status" value="1"/>
</dbReference>
<proteinExistence type="predicted"/>